<proteinExistence type="predicted"/>
<sequence>MISSVEIIRQPQSGEYKERIYDNDSAWNSADWSWIKFTNDNYDEWCGHFRGASYGAEISISRNEIVVLTSDYLYLLDRTNGNVIETMESPQFRNITVSPRGDFIFADYYHIQRLENKLTSMKYINSPVEMDSIIFKEWDNDNLLIYCEEFTNWTRKLELQLNCNTWEIKILNSVNDPG</sequence>
<dbReference type="Proteomes" id="UP000724686">
    <property type="component" value="Unassembled WGS sequence"/>
</dbReference>
<evidence type="ECO:0000313" key="2">
    <source>
        <dbReference type="Proteomes" id="UP000724686"/>
    </source>
</evidence>
<protein>
    <recommendedName>
        <fullName evidence="3">DUF1349 domain-containing protein</fullName>
    </recommendedName>
</protein>
<organism evidence="1 2">
    <name type="scientific">Leptospira ainlahdjerensis</name>
    <dbReference type="NCBI Taxonomy" id="2810033"/>
    <lineage>
        <taxon>Bacteria</taxon>
        <taxon>Pseudomonadati</taxon>
        <taxon>Spirochaetota</taxon>
        <taxon>Spirochaetia</taxon>
        <taxon>Leptospirales</taxon>
        <taxon>Leptospiraceae</taxon>
        <taxon>Leptospira</taxon>
    </lineage>
</organism>
<comment type="caution">
    <text evidence="1">The sequence shown here is derived from an EMBL/GenBank/DDBJ whole genome shotgun (WGS) entry which is preliminary data.</text>
</comment>
<name>A0ABS2UH29_9LEPT</name>
<keyword evidence="2" id="KW-1185">Reference proteome</keyword>
<dbReference type="RefSeq" id="WP_205280212.1">
    <property type="nucleotide sequence ID" value="NZ_JAFFPU010000044.1"/>
</dbReference>
<gene>
    <name evidence="1" type="ORF">JWG45_13565</name>
</gene>
<evidence type="ECO:0000313" key="1">
    <source>
        <dbReference type="EMBL" id="MBM9578180.1"/>
    </source>
</evidence>
<reference evidence="1 2" key="1">
    <citation type="submission" date="2021-02" db="EMBL/GenBank/DDBJ databases">
        <title>Leptospira ainlahdjerensis sp. nov., Leptospira ainazelensis sp. nov., Leptospira abararensis sp. nov. and Leptospira chreensis sp. nov., four new species isolated from water sources in Algeria.</title>
        <authorList>
            <person name="Amara Korba A."/>
            <person name="Kainiu M."/>
            <person name="Vincent A.T."/>
            <person name="Mariet J.-F."/>
            <person name="Veyrier F.J."/>
            <person name="Goarant C."/>
            <person name="Picardeau M."/>
        </authorList>
    </citation>
    <scope>NUCLEOTIDE SEQUENCE [LARGE SCALE GENOMIC DNA]</scope>
    <source>
        <strain evidence="1 2">201903070</strain>
    </source>
</reference>
<evidence type="ECO:0008006" key="3">
    <source>
        <dbReference type="Google" id="ProtNLM"/>
    </source>
</evidence>
<dbReference type="EMBL" id="JAFFPU010000044">
    <property type="protein sequence ID" value="MBM9578180.1"/>
    <property type="molecule type" value="Genomic_DNA"/>
</dbReference>
<accession>A0ABS2UH29</accession>